<feature type="coiled-coil region" evidence="1">
    <location>
        <begin position="61"/>
        <end position="88"/>
    </location>
</feature>
<feature type="compositionally biased region" description="Basic and acidic residues" evidence="2">
    <location>
        <begin position="1"/>
        <end position="19"/>
    </location>
</feature>
<organism evidence="3">
    <name type="scientific">Heterosigma akashiwo</name>
    <name type="common">Chromophytic alga</name>
    <name type="synonym">Heterosigma carterae</name>
    <dbReference type="NCBI Taxonomy" id="2829"/>
    <lineage>
        <taxon>Eukaryota</taxon>
        <taxon>Sar</taxon>
        <taxon>Stramenopiles</taxon>
        <taxon>Ochrophyta</taxon>
        <taxon>Raphidophyceae</taxon>
        <taxon>Chattonellales</taxon>
        <taxon>Chattonellaceae</taxon>
        <taxon>Heterosigma</taxon>
    </lineage>
</organism>
<name>A0A7S3UYH4_HETAK</name>
<accession>A0A7S3UYH4</accession>
<gene>
    <name evidence="3" type="ORF">HAKA00212_LOCUS5000</name>
</gene>
<proteinExistence type="predicted"/>
<evidence type="ECO:0000256" key="2">
    <source>
        <dbReference type="SAM" id="MobiDB-lite"/>
    </source>
</evidence>
<evidence type="ECO:0000313" key="3">
    <source>
        <dbReference type="EMBL" id="CAE0626325.1"/>
    </source>
</evidence>
<reference evidence="3" key="1">
    <citation type="submission" date="2021-01" db="EMBL/GenBank/DDBJ databases">
        <authorList>
            <person name="Corre E."/>
            <person name="Pelletier E."/>
            <person name="Niang G."/>
            <person name="Scheremetjew M."/>
            <person name="Finn R."/>
            <person name="Kale V."/>
            <person name="Holt S."/>
            <person name="Cochrane G."/>
            <person name="Meng A."/>
            <person name="Brown T."/>
            <person name="Cohen L."/>
        </authorList>
    </citation>
    <scope>NUCLEOTIDE SEQUENCE</scope>
    <source>
        <strain evidence="3">CCMP3107</strain>
    </source>
</reference>
<keyword evidence="1" id="KW-0175">Coiled coil</keyword>
<dbReference type="EMBL" id="HBIU01011406">
    <property type="protein sequence ID" value="CAE0626325.1"/>
    <property type="molecule type" value="Transcribed_RNA"/>
</dbReference>
<feature type="region of interest" description="Disordered" evidence="2">
    <location>
        <begin position="1"/>
        <end position="22"/>
    </location>
</feature>
<dbReference type="AlphaFoldDB" id="A0A7S3UYH4"/>
<protein>
    <submittedName>
        <fullName evidence="3">Uncharacterized protein</fullName>
    </submittedName>
</protein>
<sequence>MGNRESRLKETPTVDKSADDGNFTVIATPELIESLRNGSVKVNSQPTTLEEAYQKGVRDAFEHAKQQKEAAEAKAWEAEEKVAEKRETAEARRVSELVQGFSSRIVRPPSRPIKCADAEDAVIKCYEEKRADNGDVLECSPMVAALEECAKSALQELVKKKA</sequence>
<evidence type="ECO:0000256" key="1">
    <source>
        <dbReference type="SAM" id="Coils"/>
    </source>
</evidence>